<keyword evidence="2" id="KW-1185">Reference proteome</keyword>
<name>A0A9E7ST93_9CAUD</name>
<protein>
    <submittedName>
        <fullName evidence="1">Uncharacterized protein</fullName>
    </submittedName>
</protein>
<organism evidence="1 2">
    <name type="scientific">Brevundimonas phage vB_BpoS-Marchewka</name>
    <dbReference type="NCBI Taxonomy" id="2948604"/>
    <lineage>
        <taxon>Viruses</taxon>
        <taxon>Duplodnaviria</taxon>
        <taxon>Heunggongvirae</taxon>
        <taxon>Uroviricota</taxon>
        <taxon>Caudoviricetes</taxon>
        <taxon>Jeanschmidtviridae</taxon>
        <taxon>Marchewkavirus</taxon>
        <taxon>Marchewkavirus marchewka</taxon>
    </lineage>
</organism>
<proteinExistence type="predicted"/>
<evidence type="ECO:0000313" key="2">
    <source>
        <dbReference type="Proteomes" id="UP001056634"/>
    </source>
</evidence>
<dbReference type="EMBL" id="ON529851">
    <property type="protein sequence ID" value="UTC28850.1"/>
    <property type="molecule type" value="Genomic_DNA"/>
</dbReference>
<dbReference type="Proteomes" id="UP001056634">
    <property type="component" value="Segment"/>
</dbReference>
<gene>
    <name evidence="1" type="ORF">MARCHEWKA_03380</name>
</gene>
<accession>A0A9E7ST93</accession>
<sequence>MGLFRHNPPRSVIYDPERKVFFVRRAARRPTPDNPYEYYDRFDGRWEPAKAQVMDAFRSEKHARLYAGLEPQRADRGENDQVCA</sequence>
<reference evidence="1" key="1">
    <citation type="submission" date="2022-04" db="EMBL/GenBank/DDBJ databases">
        <authorList>
            <person name="Friedrich I."/>
            <person name="Schneider D."/>
            <person name="Poehlein A."/>
            <person name="Hertel R."/>
            <person name="Daniel R."/>
        </authorList>
    </citation>
    <scope>NUCLEOTIDE SEQUENCE</scope>
</reference>
<evidence type="ECO:0000313" key="1">
    <source>
        <dbReference type="EMBL" id="UTC28850.1"/>
    </source>
</evidence>